<evidence type="ECO:0000313" key="6">
    <source>
        <dbReference type="EMBL" id="ATY86261.1"/>
    </source>
</evidence>
<dbReference type="KEGG" id="kyr:CVV65_16100"/>
<feature type="transmembrane region" description="Helical" evidence="5">
    <location>
        <begin position="119"/>
        <end position="138"/>
    </location>
</feature>
<dbReference type="EMBL" id="CP024955">
    <property type="protein sequence ID" value="ATY86261.1"/>
    <property type="molecule type" value="Genomic_DNA"/>
</dbReference>
<keyword evidence="7" id="KW-1185">Reference proteome</keyword>
<feature type="transmembrane region" description="Helical" evidence="5">
    <location>
        <begin position="81"/>
        <end position="99"/>
    </location>
</feature>
<evidence type="ECO:0000256" key="3">
    <source>
        <dbReference type="ARBA" id="ARBA00022989"/>
    </source>
</evidence>
<dbReference type="PANTHER" id="PTHR35529">
    <property type="entry name" value="MANGANESE EFFLUX PUMP MNTP-RELATED"/>
    <property type="match status" value="1"/>
</dbReference>
<evidence type="ECO:0008006" key="8">
    <source>
        <dbReference type="Google" id="ProtNLM"/>
    </source>
</evidence>
<keyword evidence="1" id="KW-1003">Cell membrane</keyword>
<dbReference type="RefSeq" id="WP_100669004.1">
    <property type="nucleotide sequence ID" value="NZ_CP024955.1"/>
</dbReference>
<keyword evidence="4 5" id="KW-0472">Membrane</keyword>
<organism evidence="6 7">
    <name type="scientific">Kyrpidia spormannii</name>
    <dbReference type="NCBI Taxonomy" id="2055160"/>
    <lineage>
        <taxon>Bacteria</taxon>
        <taxon>Bacillati</taxon>
        <taxon>Bacillota</taxon>
        <taxon>Bacilli</taxon>
        <taxon>Bacillales</taxon>
        <taxon>Alicyclobacillaceae</taxon>
        <taxon>Kyrpidia</taxon>
    </lineage>
</organism>
<reference evidence="7" key="1">
    <citation type="submission" date="2017-11" db="EMBL/GenBank/DDBJ databases">
        <title>Complete Genome Sequence of Kyrpidia sp. Strain EA-1, a thermophilic, hydrogen-oxidizing Bacterium, isolated from the Azores.</title>
        <authorList>
            <person name="Reiner J.E."/>
            <person name="Lapp C.J."/>
            <person name="Bunk B."/>
            <person name="Gescher J."/>
        </authorList>
    </citation>
    <scope>NUCLEOTIDE SEQUENCE [LARGE SCALE GENOMIC DNA]</scope>
    <source>
        <strain evidence="7">EA-1</strain>
    </source>
</reference>
<name>A0A2K8NAA8_9BACL</name>
<keyword evidence="2 5" id="KW-0812">Transmembrane</keyword>
<evidence type="ECO:0000313" key="7">
    <source>
        <dbReference type="Proteomes" id="UP000231932"/>
    </source>
</evidence>
<accession>A0A2K8NAA8</accession>
<evidence type="ECO:0000256" key="5">
    <source>
        <dbReference type="SAM" id="Phobius"/>
    </source>
</evidence>
<dbReference type="InterPro" id="IPR003810">
    <property type="entry name" value="Mntp/YtaF"/>
</dbReference>
<feature type="transmembrane region" description="Helical" evidence="5">
    <location>
        <begin position="54"/>
        <end position="75"/>
    </location>
</feature>
<feature type="transmembrane region" description="Helical" evidence="5">
    <location>
        <begin position="20"/>
        <end position="42"/>
    </location>
</feature>
<evidence type="ECO:0000256" key="2">
    <source>
        <dbReference type="ARBA" id="ARBA00022692"/>
    </source>
</evidence>
<proteinExistence type="predicted"/>
<dbReference type="PANTHER" id="PTHR35529:SF1">
    <property type="entry name" value="MANGANESE EFFLUX PUMP MNTP-RELATED"/>
    <property type="match status" value="1"/>
</dbReference>
<feature type="transmembrane region" description="Helical" evidence="5">
    <location>
        <begin position="144"/>
        <end position="164"/>
    </location>
</feature>
<gene>
    <name evidence="6" type="ORF">CVV65_16100</name>
</gene>
<evidence type="ECO:0000256" key="4">
    <source>
        <dbReference type="ARBA" id="ARBA00023136"/>
    </source>
</evidence>
<protein>
    <recommendedName>
        <fullName evidence="8">Manganese efflux pump MntP</fullName>
    </recommendedName>
</protein>
<evidence type="ECO:0000256" key="1">
    <source>
        <dbReference type="ARBA" id="ARBA00022475"/>
    </source>
</evidence>
<dbReference type="AlphaFoldDB" id="A0A2K8NAA8"/>
<dbReference type="Proteomes" id="UP000231932">
    <property type="component" value="Chromosome"/>
</dbReference>
<sequence>MTAMAEVGYGIGMVPEEWATLFLLAVALGLDAFSVGLGVGLTKPRPAEILRASAAVGVLHVAFPMAGLSFGMNLHYAIGDVAQWLGSVVLIVIGGHMIWHSMREKAEDWMRSGVSYGWLLYAFGVSLDSLTAGFGLGLFNVNPWGAAALFGVFGALLSAAGLIVGQRVGRWLGGYSEAVGGALLIAVGCHFLL</sequence>
<dbReference type="Pfam" id="PF02659">
    <property type="entry name" value="Mntp"/>
    <property type="match status" value="1"/>
</dbReference>
<keyword evidence="3 5" id="KW-1133">Transmembrane helix</keyword>